<dbReference type="PaxDb" id="30732-ENSOMEP00000003924"/>
<sequence>MRHLSHAAALFAACSGESFLNFSEPSQRMDIRGFALGFCALFCLHGSVSAVSTCKLKAKFNLNSYKDVEKKKVVIGGMFPVHKRIASNDGNTSRVPVSSGCEGFNFRTFRWTQTMLFAIDEINRRTDLLPNTNLGYVIYDSCFTISKAVEGTLTYLTGQDEAVPNYRCGNGPPLAALVGAGGSDLSIATARILGLYHFPQVSYSSTCSALNNKFQFPTFLRTIPNDQHQSTAMAQMVLHFGWTWVGIIAAEDDYGKYGIKDFKEQVEEAGVCISFSETLPKVKPQVFHISSTAKIIVVFSSDVDLSPLISELLRHNVTNRTWIASEAWITSALINQPGVSPVLAGTLGFGVKRAEIPGLQRHLLDLDPFADPLTEEFWETLFNCTLDYGKALRLAREVNSTLSRAGVPDGLCTGTESVAQLGNTYSDVSQLRITYSVYKAVYAVAHALHHLEHCEPGNGPFVGKSCADITNFEPWQLMYYLKNVHFKVPNTDEDIYFVDGDIEGYYDIINWQLGGDGEISYVTVGHYNGSAAPEDRLVSCVCFSAPKPPRSVCSENCQPGTRKGIRQGEPVCCFDCIPCADGEISNTTSQYARECVLCSGDFWSNDAHDACVPKIIEFLAFGEPLGITLIVIAAFGALLTIAVGVVLILNINTPLVKANDALLSFSLLFSLMVTFLCSIVFLGEPQHWSCMTSQVALALGFALCLSSIMGRSPEEVELLFSLNIGDAAKSILSLFASGKTAVLMLRAVACTVWLIILPPHPVKNTSAQNIKIILECDEGSIVFICCIFAYDIVLALLAFVFAFIARKLEDHFSEAKCVTFGMLVFFIVWISFVPAYLSTRGKFMVAVQIFAILASSFGLLFCIFLPKCYILLVKPERNKEEMMKPRPKPRDGTATGTSASLATAATEINASFASTAVDDQEKNN</sequence>
<keyword evidence="7" id="KW-0297">G-protein coupled receptor</keyword>
<dbReference type="InterPro" id="IPR000068">
    <property type="entry name" value="GPCR_3_Ca_sens_rcpt-rel"/>
</dbReference>
<dbReference type="FunFam" id="2.10.50.30:FF:000002">
    <property type="entry name" value="Vomeronasal 2 receptor, h1"/>
    <property type="match status" value="1"/>
</dbReference>
<evidence type="ECO:0000256" key="11">
    <source>
        <dbReference type="ARBA" id="ARBA00023224"/>
    </source>
</evidence>
<keyword evidence="11" id="KW-0807">Transducer</keyword>
<comment type="similarity">
    <text evidence="2">Belongs to the G-protein coupled receptor 3 family.</text>
</comment>
<dbReference type="FunFam" id="3.40.50.2300:FF:000067">
    <property type="entry name" value="Olfactory receptor C family, h1"/>
    <property type="match status" value="1"/>
</dbReference>
<evidence type="ECO:0000256" key="6">
    <source>
        <dbReference type="ARBA" id="ARBA00022989"/>
    </source>
</evidence>
<dbReference type="Proteomes" id="UP000261560">
    <property type="component" value="Unplaced"/>
</dbReference>
<evidence type="ECO:0000256" key="10">
    <source>
        <dbReference type="ARBA" id="ARBA00023180"/>
    </source>
</evidence>
<protein>
    <submittedName>
        <fullName evidence="14">Vomeronasal 2, receptor 1</fullName>
    </submittedName>
</protein>
<dbReference type="SUPFAM" id="SSF53822">
    <property type="entry name" value="Periplasmic binding protein-like I"/>
    <property type="match status" value="1"/>
</dbReference>
<feature type="transmembrane region" description="Helical" evidence="12">
    <location>
        <begin position="625"/>
        <end position="649"/>
    </location>
</feature>
<dbReference type="Pfam" id="PF07562">
    <property type="entry name" value="NCD3G"/>
    <property type="match status" value="1"/>
</dbReference>
<dbReference type="InterPro" id="IPR038550">
    <property type="entry name" value="GPCR_3_9-Cys_sf"/>
</dbReference>
<dbReference type="Pfam" id="PF01094">
    <property type="entry name" value="ANF_receptor"/>
    <property type="match status" value="1"/>
</dbReference>
<dbReference type="PANTHER" id="PTHR24061">
    <property type="entry name" value="CALCIUM-SENSING RECEPTOR-RELATED"/>
    <property type="match status" value="1"/>
</dbReference>
<dbReference type="InterPro" id="IPR001828">
    <property type="entry name" value="ANF_lig-bd_rcpt"/>
</dbReference>
<evidence type="ECO:0000256" key="4">
    <source>
        <dbReference type="ARBA" id="ARBA00022692"/>
    </source>
</evidence>
<feature type="transmembrane region" description="Helical" evidence="12">
    <location>
        <begin position="817"/>
        <end position="837"/>
    </location>
</feature>
<feature type="domain" description="G-protein coupled receptors family 3 profile" evidence="13">
    <location>
        <begin position="625"/>
        <end position="887"/>
    </location>
</feature>
<organism evidence="14 15">
    <name type="scientific">Oryzias melastigma</name>
    <name type="common">Marine medaka</name>
    <dbReference type="NCBI Taxonomy" id="30732"/>
    <lineage>
        <taxon>Eukaryota</taxon>
        <taxon>Metazoa</taxon>
        <taxon>Chordata</taxon>
        <taxon>Craniata</taxon>
        <taxon>Vertebrata</taxon>
        <taxon>Euteleostomi</taxon>
        <taxon>Actinopterygii</taxon>
        <taxon>Neopterygii</taxon>
        <taxon>Teleostei</taxon>
        <taxon>Neoteleostei</taxon>
        <taxon>Acanthomorphata</taxon>
        <taxon>Ovalentaria</taxon>
        <taxon>Atherinomorphae</taxon>
        <taxon>Beloniformes</taxon>
        <taxon>Adrianichthyidae</taxon>
        <taxon>Oryziinae</taxon>
        <taxon>Oryzias</taxon>
    </lineage>
</organism>
<dbReference type="Ensembl" id="ENSOMET00000010018.1">
    <property type="protein sequence ID" value="ENSOMEP00000003924.1"/>
    <property type="gene ID" value="ENSOMEG00000004875.1"/>
</dbReference>
<evidence type="ECO:0000256" key="5">
    <source>
        <dbReference type="ARBA" id="ARBA00022729"/>
    </source>
</evidence>
<dbReference type="STRING" id="30732.ENSOMEP00000003924"/>
<evidence type="ECO:0000313" key="15">
    <source>
        <dbReference type="Proteomes" id="UP000261560"/>
    </source>
</evidence>
<keyword evidence="5" id="KW-0732">Signal</keyword>
<reference evidence="14" key="1">
    <citation type="submission" date="2025-08" db="UniProtKB">
        <authorList>
            <consortium name="Ensembl"/>
        </authorList>
    </citation>
    <scope>IDENTIFICATION</scope>
</reference>
<dbReference type="PANTHER" id="PTHR24061:SF1">
    <property type="entry name" value="VOMERONASAL 2, RECEPTOR 2-RELATED"/>
    <property type="match status" value="1"/>
</dbReference>
<keyword evidence="3" id="KW-1003">Cell membrane</keyword>
<evidence type="ECO:0000256" key="7">
    <source>
        <dbReference type="ARBA" id="ARBA00023040"/>
    </source>
</evidence>
<dbReference type="AlphaFoldDB" id="A0A3B3BFH6"/>
<accession>A0A3B3BFH6</accession>
<dbReference type="InterPro" id="IPR017978">
    <property type="entry name" value="GPCR_3_C"/>
</dbReference>
<keyword evidence="10" id="KW-0325">Glycoprotein</keyword>
<dbReference type="PRINTS" id="PR00592">
    <property type="entry name" value="CASENSINGR"/>
</dbReference>
<name>A0A3B3BFH6_ORYME</name>
<keyword evidence="6 12" id="KW-1133">Transmembrane helix</keyword>
<dbReference type="Gene3D" id="2.10.50.30">
    <property type="entry name" value="GPCR, family 3, nine cysteines domain"/>
    <property type="match status" value="1"/>
</dbReference>
<dbReference type="PROSITE" id="PS50259">
    <property type="entry name" value="G_PROTEIN_RECEP_F3_4"/>
    <property type="match status" value="1"/>
</dbReference>
<dbReference type="FunFam" id="3.40.50.2300:FF:000016">
    <property type="entry name" value="Taste 1 receptor member 2"/>
    <property type="match status" value="1"/>
</dbReference>
<feature type="transmembrane region" description="Helical" evidence="12">
    <location>
        <begin position="661"/>
        <end position="682"/>
    </location>
</feature>
<dbReference type="OMA" id="INWQVNS"/>
<dbReference type="InterPro" id="IPR011500">
    <property type="entry name" value="GPCR_3_9-Cys_dom"/>
</dbReference>
<dbReference type="GO" id="GO:0004930">
    <property type="term" value="F:G protein-coupled receptor activity"/>
    <property type="evidence" value="ECO:0007669"/>
    <property type="project" value="UniProtKB-KW"/>
</dbReference>
<dbReference type="GeneTree" id="ENSGT00940000160473"/>
<reference evidence="14" key="2">
    <citation type="submission" date="2025-09" db="UniProtKB">
        <authorList>
            <consortium name="Ensembl"/>
        </authorList>
    </citation>
    <scope>IDENTIFICATION</scope>
</reference>
<feature type="transmembrane region" description="Helical" evidence="12">
    <location>
        <begin position="731"/>
        <end position="756"/>
    </location>
</feature>
<evidence type="ECO:0000259" key="13">
    <source>
        <dbReference type="PROSITE" id="PS50259"/>
    </source>
</evidence>
<evidence type="ECO:0000256" key="12">
    <source>
        <dbReference type="SAM" id="Phobius"/>
    </source>
</evidence>
<evidence type="ECO:0000313" key="14">
    <source>
        <dbReference type="Ensembl" id="ENSOMEP00000003924.1"/>
    </source>
</evidence>
<dbReference type="InterPro" id="IPR000337">
    <property type="entry name" value="GPCR_3"/>
</dbReference>
<feature type="transmembrane region" description="Helical" evidence="12">
    <location>
        <begin position="849"/>
        <end position="873"/>
    </location>
</feature>
<dbReference type="GO" id="GO:0005886">
    <property type="term" value="C:plasma membrane"/>
    <property type="evidence" value="ECO:0007669"/>
    <property type="project" value="UniProtKB-SubCell"/>
</dbReference>
<dbReference type="InterPro" id="IPR028082">
    <property type="entry name" value="Peripla_BP_I"/>
</dbReference>
<feature type="transmembrane region" description="Helical" evidence="12">
    <location>
        <begin position="781"/>
        <end position="805"/>
    </location>
</feature>
<evidence type="ECO:0000256" key="9">
    <source>
        <dbReference type="ARBA" id="ARBA00023170"/>
    </source>
</evidence>
<evidence type="ECO:0000256" key="2">
    <source>
        <dbReference type="ARBA" id="ARBA00007242"/>
    </source>
</evidence>
<comment type="subcellular location">
    <subcellularLocation>
        <location evidence="1">Cell membrane</location>
        <topology evidence="1">Multi-pass membrane protein</topology>
    </subcellularLocation>
</comment>
<proteinExistence type="inferred from homology"/>
<keyword evidence="4 12" id="KW-0812">Transmembrane</keyword>
<dbReference type="Pfam" id="PF00003">
    <property type="entry name" value="7tm_3"/>
    <property type="match status" value="1"/>
</dbReference>
<evidence type="ECO:0000256" key="3">
    <source>
        <dbReference type="ARBA" id="ARBA00022475"/>
    </source>
</evidence>
<dbReference type="PRINTS" id="PR00248">
    <property type="entry name" value="GPCRMGR"/>
</dbReference>
<keyword evidence="9" id="KW-0675">Receptor</keyword>
<dbReference type="GO" id="GO:0004984">
    <property type="term" value="F:olfactory receptor activity"/>
    <property type="evidence" value="ECO:0007669"/>
    <property type="project" value="Ensembl"/>
</dbReference>
<dbReference type="Gene3D" id="3.40.50.2300">
    <property type="match status" value="2"/>
</dbReference>
<dbReference type="CDD" id="cd06364">
    <property type="entry name" value="PBP1_CaSR"/>
    <property type="match status" value="1"/>
</dbReference>
<keyword evidence="15" id="KW-1185">Reference proteome</keyword>
<evidence type="ECO:0000256" key="1">
    <source>
        <dbReference type="ARBA" id="ARBA00004651"/>
    </source>
</evidence>
<evidence type="ECO:0000256" key="8">
    <source>
        <dbReference type="ARBA" id="ARBA00023136"/>
    </source>
</evidence>
<keyword evidence="8 12" id="KW-0472">Membrane</keyword>